<dbReference type="AlphaFoldDB" id="Q0AMD2"/>
<dbReference type="HOGENOM" id="CLU_116318_1_0_5"/>
<dbReference type="STRING" id="394221.Mmar10_2269"/>
<dbReference type="PROSITE" id="PS51186">
    <property type="entry name" value="GNAT"/>
    <property type="match status" value="1"/>
</dbReference>
<gene>
    <name evidence="2" type="ordered locus">Mmar10_2269</name>
</gene>
<dbReference type="Proteomes" id="UP000001964">
    <property type="component" value="Chromosome"/>
</dbReference>
<protein>
    <submittedName>
        <fullName evidence="2">GCN5-related N-acetyltransferase</fullName>
    </submittedName>
</protein>
<dbReference type="EMBL" id="CP000449">
    <property type="protein sequence ID" value="ABI66561.1"/>
    <property type="molecule type" value="Genomic_DNA"/>
</dbReference>
<dbReference type="SUPFAM" id="SSF55729">
    <property type="entry name" value="Acyl-CoA N-acyltransferases (Nat)"/>
    <property type="match status" value="1"/>
</dbReference>
<dbReference type="CDD" id="cd04301">
    <property type="entry name" value="NAT_SF"/>
    <property type="match status" value="1"/>
</dbReference>
<dbReference type="KEGG" id="mmr:Mmar10_2269"/>
<keyword evidence="2" id="KW-0808">Transferase</keyword>
<sequence length="153" mass="16607">MSEVCLRPARSGEEDVLSDLCLKSKAHWGYDEVFMAEVAPYLKVTTEAIEAGLTTVAELDDGTMLGVCQIDPGGHHGTLDLLFITPAAIGKGVGRDLFEDAKAKLKARGETVMTILSDPYAEAAYIHMGAKRVAMRPSDVFKGRELPWLEVVL</sequence>
<dbReference type="eggNOG" id="COG0454">
    <property type="taxonomic scope" value="Bacteria"/>
</dbReference>
<dbReference type="InterPro" id="IPR016181">
    <property type="entry name" value="Acyl_CoA_acyltransferase"/>
</dbReference>
<proteinExistence type="predicted"/>
<feature type="domain" description="N-acetyltransferase" evidence="1">
    <location>
        <begin position="4"/>
        <end position="153"/>
    </location>
</feature>
<keyword evidence="3" id="KW-1185">Reference proteome</keyword>
<dbReference type="InterPro" id="IPR000182">
    <property type="entry name" value="GNAT_dom"/>
</dbReference>
<reference evidence="2 3" key="1">
    <citation type="submission" date="2006-08" db="EMBL/GenBank/DDBJ databases">
        <title>Complete sequence of Maricaulis maris MCS10.</title>
        <authorList>
            <consortium name="US DOE Joint Genome Institute"/>
            <person name="Copeland A."/>
            <person name="Lucas S."/>
            <person name="Lapidus A."/>
            <person name="Barry K."/>
            <person name="Detter J.C."/>
            <person name="Glavina del Rio T."/>
            <person name="Hammon N."/>
            <person name="Israni S."/>
            <person name="Dalin E."/>
            <person name="Tice H."/>
            <person name="Pitluck S."/>
            <person name="Saunders E."/>
            <person name="Brettin T."/>
            <person name="Bruce D."/>
            <person name="Han C."/>
            <person name="Tapia R."/>
            <person name="Gilna P."/>
            <person name="Schmutz J."/>
            <person name="Larimer F."/>
            <person name="Land M."/>
            <person name="Hauser L."/>
            <person name="Kyrpides N."/>
            <person name="Mikhailova N."/>
            <person name="Viollier P."/>
            <person name="Stephens C."/>
            <person name="Richardson P."/>
        </authorList>
    </citation>
    <scope>NUCLEOTIDE SEQUENCE [LARGE SCALE GENOMIC DNA]</scope>
    <source>
        <strain evidence="2 3">MCS10</strain>
    </source>
</reference>
<evidence type="ECO:0000313" key="2">
    <source>
        <dbReference type="EMBL" id="ABI66561.1"/>
    </source>
</evidence>
<evidence type="ECO:0000313" key="3">
    <source>
        <dbReference type="Proteomes" id="UP000001964"/>
    </source>
</evidence>
<accession>Q0AMD2</accession>
<name>Q0AMD2_MARMM</name>
<dbReference type="Pfam" id="PF13673">
    <property type="entry name" value="Acetyltransf_10"/>
    <property type="match status" value="1"/>
</dbReference>
<dbReference type="Gene3D" id="3.40.630.30">
    <property type="match status" value="1"/>
</dbReference>
<evidence type="ECO:0000259" key="1">
    <source>
        <dbReference type="PROSITE" id="PS51186"/>
    </source>
</evidence>
<organism evidence="2 3">
    <name type="scientific">Maricaulis maris (strain MCS10)</name>
    <name type="common">Caulobacter maris</name>
    <dbReference type="NCBI Taxonomy" id="394221"/>
    <lineage>
        <taxon>Bacteria</taxon>
        <taxon>Pseudomonadati</taxon>
        <taxon>Pseudomonadota</taxon>
        <taxon>Alphaproteobacteria</taxon>
        <taxon>Maricaulales</taxon>
        <taxon>Maricaulaceae</taxon>
        <taxon>Maricaulis</taxon>
    </lineage>
</organism>
<dbReference type="GO" id="GO:0016747">
    <property type="term" value="F:acyltransferase activity, transferring groups other than amino-acyl groups"/>
    <property type="evidence" value="ECO:0007669"/>
    <property type="project" value="InterPro"/>
</dbReference>